<dbReference type="AlphaFoldDB" id="A0A9P6ATH8"/>
<dbReference type="Proteomes" id="UP000886523">
    <property type="component" value="Unassembled WGS sequence"/>
</dbReference>
<feature type="region of interest" description="Disordered" evidence="1">
    <location>
        <begin position="27"/>
        <end position="90"/>
    </location>
</feature>
<feature type="compositionally biased region" description="Basic and acidic residues" evidence="1">
    <location>
        <begin position="153"/>
        <end position="162"/>
    </location>
</feature>
<evidence type="ECO:0000313" key="2">
    <source>
        <dbReference type="EMBL" id="KAF9511678.1"/>
    </source>
</evidence>
<feature type="compositionally biased region" description="Low complexity" evidence="1">
    <location>
        <begin position="27"/>
        <end position="56"/>
    </location>
</feature>
<keyword evidence="3" id="KW-1185">Reference proteome</keyword>
<sequence length="208" mass="22542">MACTSATHVGSLPRSNVLTNLVLAVSSASSSPQPATSTEFSPSLNTITSTSSNTQHSPDETDPADPFIHPESNVDPSVNTSPSQKPPDEPFLSYSRRVLVFLSKSPLVSPPPTMPSLKDWFGEWAEPHTSPKKDSEHASSSGGLANGRHRLRRDQTEDDSRPSYKSQFSQASQMGNFRHHSLASTRKATVMPTKVSEICLIHTTAIVF</sequence>
<name>A0A9P6ATH8_9AGAM</name>
<feature type="compositionally biased region" description="Basic and acidic residues" evidence="1">
    <location>
        <begin position="125"/>
        <end position="137"/>
    </location>
</feature>
<feature type="compositionally biased region" description="Polar residues" evidence="1">
    <location>
        <begin position="74"/>
        <end position="83"/>
    </location>
</feature>
<gene>
    <name evidence="2" type="ORF">BS47DRAFT_1145679</name>
</gene>
<organism evidence="2 3">
    <name type="scientific">Hydnum rufescens UP504</name>
    <dbReference type="NCBI Taxonomy" id="1448309"/>
    <lineage>
        <taxon>Eukaryota</taxon>
        <taxon>Fungi</taxon>
        <taxon>Dikarya</taxon>
        <taxon>Basidiomycota</taxon>
        <taxon>Agaricomycotina</taxon>
        <taxon>Agaricomycetes</taxon>
        <taxon>Cantharellales</taxon>
        <taxon>Hydnaceae</taxon>
        <taxon>Hydnum</taxon>
    </lineage>
</organism>
<feature type="compositionally biased region" description="Polar residues" evidence="1">
    <location>
        <begin position="163"/>
        <end position="175"/>
    </location>
</feature>
<proteinExistence type="predicted"/>
<accession>A0A9P6ATH8</accession>
<evidence type="ECO:0000313" key="3">
    <source>
        <dbReference type="Proteomes" id="UP000886523"/>
    </source>
</evidence>
<feature type="region of interest" description="Disordered" evidence="1">
    <location>
        <begin position="125"/>
        <end position="178"/>
    </location>
</feature>
<comment type="caution">
    <text evidence="2">The sequence shown here is derived from an EMBL/GenBank/DDBJ whole genome shotgun (WGS) entry which is preliminary data.</text>
</comment>
<reference evidence="2" key="1">
    <citation type="journal article" date="2020" name="Nat. Commun.">
        <title>Large-scale genome sequencing of mycorrhizal fungi provides insights into the early evolution of symbiotic traits.</title>
        <authorList>
            <person name="Miyauchi S."/>
            <person name="Kiss E."/>
            <person name="Kuo A."/>
            <person name="Drula E."/>
            <person name="Kohler A."/>
            <person name="Sanchez-Garcia M."/>
            <person name="Morin E."/>
            <person name="Andreopoulos B."/>
            <person name="Barry K.W."/>
            <person name="Bonito G."/>
            <person name="Buee M."/>
            <person name="Carver A."/>
            <person name="Chen C."/>
            <person name="Cichocki N."/>
            <person name="Clum A."/>
            <person name="Culley D."/>
            <person name="Crous P.W."/>
            <person name="Fauchery L."/>
            <person name="Girlanda M."/>
            <person name="Hayes R.D."/>
            <person name="Keri Z."/>
            <person name="LaButti K."/>
            <person name="Lipzen A."/>
            <person name="Lombard V."/>
            <person name="Magnuson J."/>
            <person name="Maillard F."/>
            <person name="Murat C."/>
            <person name="Nolan M."/>
            <person name="Ohm R.A."/>
            <person name="Pangilinan J."/>
            <person name="Pereira M.F."/>
            <person name="Perotto S."/>
            <person name="Peter M."/>
            <person name="Pfister S."/>
            <person name="Riley R."/>
            <person name="Sitrit Y."/>
            <person name="Stielow J.B."/>
            <person name="Szollosi G."/>
            <person name="Zifcakova L."/>
            <person name="Stursova M."/>
            <person name="Spatafora J.W."/>
            <person name="Tedersoo L."/>
            <person name="Vaario L.M."/>
            <person name="Yamada A."/>
            <person name="Yan M."/>
            <person name="Wang P."/>
            <person name="Xu J."/>
            <person name="Bruns T."/>
            <person name="Baldrian P."/>
            <person name="Vilgalys R."/>
            <person name="Dunand C."/>
            <person name="Henrissat B."/>
            <person name="Grigoriev I.V."/>
            <person name="Hibbett D."/>
            <person name="Nagy L.G."/>
            <person name="Martin F.M."/>
        </authorList>
    </citation>
    <scope>NUCLEOTIDE SEQUENCE</scope>
    <source>
        <strain evidence="2">UP504</strain>
    </source>
</reference>
<dbReference type="EMBL" id="MU128997">
    <property type="protein sequence ID" value="KAF9511678.1"/>
    <property type="molecule type" value="Genomic_DNA"/>
</dbReference>
<evidence type="ECO:0000256" key="1">
    <source>
        <dbReference type="SAM" id="MobiDB-lite"/>
    </source>
</evidence>
<dbReference type="OrthoDB" id="2504266at2759"/>
<protein>
    <submittedName>
        <fullName evidence="2">Uncharacterized protein</fullName>
    </submittedName>
</protein>